<gene>
    <name evidence="2" type="ORF">Poly51_23770</name>
</gene>
<comment type="caution">
    <text evidence="2">The sequence shown here is derived from an EMBL/GenBank/DDBJ whole genome shotgun (WGS) entry which is preliminary data.</text>
</comment>
<evidence type="ECO:0000313" key="3">
    <source>
        <dbReference type="Proteomes" id="UP000318288"/>
    </source>
</evidence>
<keyword evidence="1" id="KW-0732">Signal</keyword>
<evidence type="ECO:0000313" key="2">
    <source>
        <dbReference type="EMBL" id="TWU56466.1"/>
    </source>
</evidence>
<sequence length="294" mass="32557" precursor="true">MTNMKLATALLLISFVAPHPVVGDEVDVSSFNPSAQYIARLESLLTSLKQTQYQHTTEIDETDGSVQCDCSGLVGYMLRQTYPEAYVSLRGEEAPWRKRPLSVTYYESFVSAEENSGGYWQRVTKLTDAVPGDILAWRKTDVKAGSTTGHTCTIAGKPELVGDAMLRVRLIDSTRSPHENDSRSEGKNGMGAGFKTFLVDENGGCVGYLVGTRAVMSRIAIGRLVEPKETTSHAEDKDFVGLTTEAVAELANQRKRSWRIIRENGKPKPLRMAINDERLNFVIKNNQVIRVLRG</sequence>
<accession>A0A5C6F8M4</accession>
<name>A0A5C6F8M4_9BACT</name>
<organism evidence="2 3">
    <name type="scientific">Rubripirellula tenax</name>
    <dbReference type="NCBI Taxonomy" id="2528015"/>
    <lineage>
        <taxon>Bacteria</taxon>
        <taxon>Pseudomonadati</taxon>
        <taxon>Planctomycetota</taxon>
        <taxon>Planctomycetia</taxon>
        <taxon>Pirellulales</taxon>
        <taxon>Pirellulaceae</taxon>
        <taxon>Rubripirellula</taxon>
    </lineage>
</organism>
<dbReference type="RefSeq" id="WP_146457555.1">
    <property type="nucleotide sequence ID" value="NZ_SJPW01000003.1"/>
</dbReference>
<reference evidence="2 3" key="1">
    <citation type="submission" date="2019-02" db="EMBL/GenBank/DDBJ databases">
        <title>Deep-cultivation of Planctomycetes and their phenomic and genomic characterization uncovers novel biology.</title>
        <authorList>
            <person name="Wiegand S."/>
            <person name="Jogler M."/>
            <person name="Boedeker C."/>
            <person name="Pinto D."/>
            <person name="Vollmers J."/>
            <person name="Rivas-Marin E."/>
            <person name="Kohn T."/>
            <person name="Peeters S.H."/>
            <person name="Heuer A."/>
            <person name="Rast P."/>
            <person name="Oberbeckmann S."/>
            <person name="Bunk B."/>
            <person name="Jeske O."/>
            <person name="Meyerdierks A."/>
            <person name="Storesund J.E."/>
            <person name="Kallscheuer N."/>
            <person name="Luecker S."/>
            <person name="Lage O.M."/>
            <person name="Pohl T."/>
            <person name="Merkel B.J."/>
            <person name="Hornburger P."/>
            <person name="Mueller R.-W."/>
            <person name="Bruemmer F."/>
            <person name="Labrenz M."/>
            <person name="Spormann A.M."/>
            <person name="Op Den Camp H."/>
            <person name="Overmann J."/>
            <person name="Amann R."/>
            <person name="Jetten M.S.M."/>
            <person name="Mascher T."/>
            <person name="Medema M.H."/>
            <person name="Devos D.P."/>
            <person name="Kaster A.-K."/>
            <person name="Ovreas L."/>
            <person name="Rohde M."/>
            <person name="Galperin M.Y."/>
            <person name="Jogler C."/>
        </authorList>
    </citation>
    <scope>NUCLEOTIDE SEQUENCE [LARGE SCALE GENOMIC DNA]</scope>
    <source>
        <strain evidence="2 3">Poly51</strain>
    </source>
</reference>
<feature type="signal peptide" evidence="1">
    <location>
        <begin position="1"/>
        <end position="23"/>
    </location>
</feature>
<protein>
    <submittedName>
        <fullName evidence="2">Uncharacterized protein</fullName>
    </submittedName>
</protein>
<dbReference type="AlphaFoldDB" id="A0A5C6F8M4"/>
<evidence type="ECO:0000256" key="1">
    <source>
        <dbReference type="SAM" id="SignalP"/>
    </source>
</evidence>
<feature type="chain" id="PRO_5023045489" evidence="1">
    <location>
        <begin position="24"/>
        <end position="294"/>
    </location>
</feature>
<proteinExistence type="predicted"/>
<dbReference type="OrthoDB" id="269002at2"/>
<keyword evidence="3" id="KW-1185">Reference proteome</keyword>
<dbReference type="EMBL" id="SJPW01000003">
    <property type="protein sequence ID" value="TWU56466.1"/>
    <property type="molecule type" value="Genomic_DNA"/>
</dbReference>
<dbReference type="Proteomes" id="UP000318288">
    <property type="component" value="Unassembled WGS sequence"/>
</dbReference>